<sequence>MNGTWWLVRPRFAAPAGLTLAAGAAGVVVVAVLCAATTTPSSTAARLVALALWSAAIGAVGDLVAATGTAAIAWTVLNGFLVNELGELTWHGPADVARLGVLLGAAVLSWLAVLVRRVLRHRREVVRLRIWLSGDAFASPIPPFKEASSSG</sequence>
<gene>
    <name evidence="2" type="ORF">GCM10007977_111120</name>
</gene>
<keyword evidence="1" id="KW-0472">Membrane</keyword>
<reference evidence="2" key="2">
    <citation type="submission" date="2020-09" db="EMBL/GenBank/DDBJ databases">
        <authorList>
            <person name="Sun Q."/>
            <person name="Ohkuma M."/>
        </authorList>
    </citation>
    <scope>NUCLEOTIDE SEQUENCE</scope>
    <source>
        <strain evidence="2">JCM 19831</strain>
    </source>
</reference>
<feature type="transmembrane region" description="Helical" evidence="1">
    <location>
        <begin position="47"/>
        <end position="76"/>
    </location>
</feature>
<dbReference type="EMBL" id="BMPI01000170">
    <property type="protein sequence ID" value="GGM90902.1"/>
    <property type="molecule type" value="Genomic_DNA"/>
</dbReference>
<evidence type="ECO:0000313" key="3">
    <source>
        <dbReference type="Proteomes" id="UP000642070"/>
    </source>
</evidence>
<dbReference type="Proteomes" id="UP000642070">
    <property type="component" value="Unassembled WGS sequence"/>
</dbReference>
<name>A0A917X8L3_9ACTN</name>
<feature type="transmembrane region" description="Helical" evidence="1">
    <location>
        <begin position="96"/>
        <end position="119"/>
    </location>
</feature>
<evidence type="ECO:0000313" key="2">
    <source>
        <dbReference type="EMBL" id="GGM90902.1"/>
    </source>
</evidence>
<reference evidence="2" key="1">
    <citation type="journal article" date="2014" name="Int. J. Syst. Evol. Microbiol.">
        <title>Complete genome sequence of Corynebacterium casei LMG S-19264T (=DSM 44701T), isolated from a smear-ripened cheese.</title>
        <authorList>
            <consortium name="US DOE Joint Genome Institute (JGI-PGF)"/>
            <person name="Walter F."/>
            <person name="Albersmeier A."/>
            <person name="Kalinowski J."/>
            <person name="Ruckert C."/>
        </authorList>
    </citation>
    <scope>NUCLEOTIDE SEQUENCE</scope>
    <source>
        <strain evidence="2">JCM 19831</strain>
    </source>
</reference>
<feature type="transmembrane region" description="Helical" evidence="1">
    <location>
        <begin position="12"/>
        <end position="35"/>
    </location>
</feature>
<keyword evidence="3" id="KW-1185">Reference proteome</keyword>
<keyword evidence="1" id="KW-0812">Transmembrane</keyword>
<comment type="caution">
    <text evidence="2">The sequence shown here is derived from an EMBL/GenBank/DDBJ whole genome shotgun (WGS) entry which is preliminary data.</text>
</comment>
<dbReference type="RefSeq" id="WP_190258263.1">
    <property type="nucleotide sequence ID" value="NZ_BMPI01000170.1"/>
</dbReference>
<keyword evidence="1" id="KW-1133">Transmembrane helix</keyword>
<dbReference type="AlphaFoldDB" id="A0A917X8L3"/>
<protein>
    <submittedName>
        <fullName evidence="2">Uncharacterized protein</fullName>
    </submittedName>
</protein>
<proteinExistence type="predicted"/>
<organism evidence="2 3">
    <name type="scientific">Dactylosporangium sucinum</name>
    <dbReference type="NCBI Taxonomy" id="1424081"/>
    <lineage>
        <taxon>Bacteria</taxon>
        <taxon>Bacillati</taxon>
        <taxon>Actinomycetota</taxon>
        <taxon>Actinomycetes</taxon>
        <taxon>Micromonosporales</taxon>
        <taxon>Micromonosporaceae</taxon>
        <taxon>Dactylosporangium</taxon>
    </lineage>
</organism>
<accession>A0A917X8L3</accession>
<evidence type="ECO:0000256" key="1">
    <source>
        <dbReference type="SAM" id="Phobius"/>
    </source>
</evidence>